<dbReference type="EMBL" id="JBIGIC010000003">
    <property type="protein sequence ID" value="MFG6486529.1"/>
    <property type="molecule type" value="Genomic_DNA"/>
</dbReference>
<keyword evidence="2" id="KW-1133">Transmembrane helix</keyword>
<feature type="domain" description="PA14" evidence="3">
    <location>
        <begin position="165"/>
        <end position="315"/>
    </location>
</feature>
<keyword evidence="2" id="KW-0812">Transmembrane</keyword>
<evidence type="ECO:0000313" key="5">
    <source>
        <dbReference type="Proteomes" id="UP001606134"/>
    </source>
</evidence>
<evidence type="ECO:0000256" key="2">
    <source>
        <dbReference type="SAM" id="Phobius"/>
    </source>
</evidence>
<accession>A0ABW7H9F3</accession>
<organism evidence="4 5">
    <name type="scientific">Pelomonas candidula</name>
    <dbReference type="NCBI Taxonomy" id="3299025"/>
    <lineage>
        <taxon>Bacteria</taxon>
        <taxon>Pseudomonadati</taxon>
        <taxon>Pseudomonadota</taxon>
        <taxon>Betaproteobacteria</taxon>
        <taxon>Burkholderiales</taxon>
        <taxon>Sphaerotilaceae</taxon>
        <taxon>Roseateles</taxon>
    </lineage>
</organism>
<dbReference type="Pfam" id="PF07691">
    <property type="entry name" value="PA14"/>
    <property type="match status" value="1"/>
</dbReference>
<keyword evidence="5" id="KW-1185">Reference proteome</keyword>
<name>A0ABW7H9F3_9BURK</name>
<dbReference type="Proteomes" id="UP001606134">
    <property type="component" value="Unassembled WGS sequence"/>
</dbReference>
<feature type="transmembrane region" description="Helical" evidence="2">
    <location>
        <begin position="16"/>
        <end position="38"/>
    </location>
</feature>
<dbReference type="RefSeq" id="WP_394407687.1">
    <property type="nucleotide sequence ID" value="NZ_JBIGIC010000003.1"/>
</dbReference>
<dbReference type="InterPro" id="IPR011658">
    <property type="entry name" value="PA14_dom"/>
</dbReference>
<evidence type="ECO:0000259" key="3">
    <source>
        <dbReference type="PROSITE" id="PS51820"/>
    </source>
</evidence>
<sequence length="327" mass="34596">MPQTSPDDSPPQRREFNAYALAAVLLLHVALLIAVLWWRAQPMDVPPSQHRTEITLLLPKPPMPPKPDDAGAKPATRPSLALPAAKSPELQLTLPPREQLVREAIVPVVSNPDSALVLAGGLPGAVSTGSGGGGGAGGAGARTQGAGRGGGGGGSGLLFADCADTPDRPMVAQLYRLSSSATSVADMARRKPVKTVCLAQLDITPRSFRQGFPGVDDLIEWFGLDIRFTVNVPGDGTWDMTLLSDDGAVLSIDGVEVINNDGLHSARSQRATVTLAQGPRQFRVRYFQGPRDSIALVLALKRPEATEWRYLPANVLARPQAVSPARH</sequence>
<dbReference type="InterPro" id="IPR037524">
    <property type="entry name" value="PA14/GLEYA"/>
</dbReference>
<protein>
    <submittedName>
        <fullName evidence="4">PA14 domain-containing protein</fullName>
    </submittedName>
</protein>
<evidence type="ECO:0000256" key="1">
    <source>
        <dbReference type="SAM" id="MobiDB-lite"/>
    </source>
</evidence>
<dbReference type="PROSITE" id="PS51820">
    <property type="entry name" value="PA14"/>
    <property type="match status" value="1"/>
</dbReference>
<feature type="region of interest" description="Disordered" evidence="1">
    <location>
        <begin position="129"/>
        <end position="152"/>
    </location>
</feature>
<keyword evidence="2" id="KW-0472">Membrane</keyword>
<reference evidence="4 5" key="1">
    <citation type="submission" date="2024-08" db="EMBL/GenBank/DDBJ databases">
        <authorList>
            <person name="Lu H."/>
        </authorList>
    </citation>
    <scope>NUCLEOTIDE SEQUENCE [LARGE SCALE GENOMIC DNA]</scope>
    <source>
        <strain evidence="4 5">BYS78W</strain>
    </source>
</reference>
<gene>
    <name evidence="4" type="ORF">ACG04R_07610</name>
</gene>
<proteinExistence type="predicted"/>
<feature type="region of interest" description="Disordered" evidence="1">
    <location>
        <begin position="57"/>
        <end position="77"/>
    </location>
</feature>
<evidence type="ECO:0000313" key="4">
    <source>
        <dbReference type="EMBL" id="MFG6486529.1"/>
    </source>
</evidence>
<comment type="caution">
    <text evidence="4">The sequence shown here is derived from an EMBL/GenBank/DDBJ whole genome shotgun (WGS) entry which is preliminary data.</text>
</comment>